<dbReference type="PANTHER" id="PTHR30160">
    <property type="entry name" value="TETRAACYLDISACCHARIDE 4'-KINASE-RELATED"/>
    <property type="match status" value="1"/>
</dbReference>
<feature type="compositionally biased region" description="Basic residues" evidence="3">
    <location>
        <begin position="567"/>
        <end position="580"/>
    </location>
</feature>
<evidence type="ECO:0000256" key="3">
    <source>
        <dbReference type="SAM" id="MobiDB-lite"/>
    </source>
</evidence>
<dbReference type="EMBL" id="DTHB01000050">
    <property type="protein sequence ID" value="HGB15145.1"/>
    <property type="molecule type" value="Genomic_DNA"/>
</dbReference>
<feature type="region of interest" description="Disordered" evidence="3">
    <location>
        <begin position="559"/>
        <end position="595"/>
    </location>
</feature>
<dbReference type="Gene3D" id="3.40.50.2000">
    <property type="entry name" value="Glycogen Phosphorylase B"/>
    <property type="match status" value="2"/>
</dbReference>
<comment type="caution">
    <text evidence="4">The sequence shown here is derived from an EMBL/GenBank/DDBJ whole genome shotgun (WGS) entry which is preliminary data.</text>
</comment>
<dbReference type="CDD" id="cd03789">
    <property type="entry name" value="GT9_LPS_heptosyltransferase"/>
    <property type="match status" value="1"/>
</dbReference>
<keyword evidence="1" id="KW-0328">Glycosyltransferase</keyword>
<dbReference type="SUPFAM" id="SSF53756">
    <property type="entry name" value="UDP-Glycosyltransferase/glycogen phosphorylase"/>
    <property type="match status" value="1"/>
</dbReference>
<dbReference type="AlphaFoldDB" id="A0A7C3SLA1"/>
<dbReference type="InterPro" id="IPR051199">
    <property type="entry name" value="LPS_LOS_Heptosyltrfase"/>
</dbReference>
<evidence type="ECO:0000256" key="1">
    <source>
        <dbReference type="ARBA" id="ARBA00022676"/>
    </source>
</evidence>
<sequence length="595" mass="65169">MSFSRACAEAGYDMEILVVNLMRLGDLLQASPVLRRLRAEYPGSHLILLAMDVFKEPALLLEGVDCFRWFPSTILAAALEGKENWPEAFCRLSAWLNHEIYPSPDLVINLSPTVLGATLSFLVSGGEVRGFTMDSGRQGYTWPSWASYAMVVSNARTANPFNLVDLFVRGAGLTPDGAGLRVKIPPEDQAQADKSIEALGLASGTARVGLFPGASRPERQWPAENFAQTALIMRDRRPCHFFIFGSPPERGLGEAIGSRLPAAEVTNFQGQTSVPGLAAHLQRLDLLITNDTGPMHLAAAVGARVLGLFLATARVQDTGPAGRGHIAIEPELPCHPCVAPCASPRCHAAIDPAQVAALGLGLLEKDSHHRRGKASNLRIYRSDIDPSGYQAYLPMPGTRLSKRIFWTWVHRLAWSQALDSQEACPETMASWVRQALRAHFPGVLEDLGLAAGRRALGELLEVAAWGESVARRVSRLADRGAAAPLEPELKAFAMVDQHLHRLAVQFPEIAAIIEFFFQEQRKPTESGVKPLAHELARAYKELQKLGEIFLKVAQDLASGLSPTSGKKATKERRKDPRRLRNQASEREWQNASDYQ</sequence>
<gene>
    <name evidence="4" type="ORF">ENV62_07935</name>
</gene>
<proteinExistence type="predicted"/>
<dbReference type="GO" id="GO:0008713">
    <property type="term" value="F:ADP-heptose-lipopolysaccharide heptosyltransferase activity"/>
    <property type="evidence" value="ECO:0007669"/>
    <property type="project" value="TreeGrafter"/>
</dbReference>
<protein>
    <submittedName>
        <fullName evidence="4">Glycosyltransferase family 9 protein</fullName>
    </submittedName>
</protein>
<accession>A0A7C3SLA1</accession>
<dbReference type="Pfam" id="PF01075">
    <property type="entry name" value="Glyco_transf_9"/>
    <property type="match status" value="1"/>
</dbReference>
<evidence type="ECO:0000256" key="2">
    <source>
        <dbReference type="ARBA" id="ARBA00022679"/>
    </source>
</evidence>
<dbReference type="GO" id="GO:0005829">
    <property type="term" value="C:cytosol"/>
    <property type="evidence" value="ECO:0007669"/>
    <property type="project" value="TreeGrafter"/>
</dbReference>
<keyword evidence="2 4" id="KW-0808">Transferase</keyword>
<evidence type="ECO:0000313" key="4">
    <source>
        <dbReference type="EMBL" id="HGB15145.1"/>
    </source>
</evidence>
<organism evidence="4">
    <name type="scientific">Desulfobacca acetoxidans</name>
    <dbReference type="NCBI Taxonomy" id="60893"/>
    <lineage>
        <taxon>Bacteria</taxon>
        <taxon>Pseudomonadati</taxon>
        <taxon>Thermodesulfobacteriota</taxon>
        <taxon>Desulfobaccia</taxon>
        <taxon>Desulfobaccales</taxon>
        <taxon>Desulfobaccaceae</taxon>
        <taxon>Desulfobacca</taxon>
    </lineage>
</organism>
<name>A0A7C3SLA1_9BACT</name>
<dbReference type="GO" id="GO:0009244">
    <property type="term" value="P:lipopolysaccharide core region biosynthetic process"/>
    <property type="evidence" value="ECO:0007669"/>
    <property type="project" value="TreeGrafter"/>
</dbReference>
<dbReference type="InterPro" id="IPR002201">
    <property type="entry name" value="Glyco_trans_9"/>
</dbReference>
<reference evidence="4" key="1">
    <citation type="journal article" date="2020" name="mSystems">
        <title>Genome- and Community-Level Interaction Insights into Carbon Utilization and Element Cycling Functions of Hydrothermarchaeota in Hydrothermal Sediment.</title>
        <authorList>
            <person name="Zhou Z."/>
            <person name="Liu Y."/>
            <person name="Xu W."/>
            <person name="Pan J."/>
            <person name="Luo Z.H."/>
            <person name="Li M."/>
        </authorList>
    </citation>
    <scope>NUCLEOTIDE SEQUENCE [LARGE SCALE GENOMIC DNA]</scope>
    <source>
        <strain evidence="4">SpSt-776</strain>
    </source>
</reference>
<dbReference type="PANTHER" id="PTHR30160:SF7">
    <property type="entry name" value="ADP-HEPTOSE--LPS HEPTOSYLTRANSFERASE 2"/>
    <property type="match status" value="1"/>
</dbReference>